<feature type="domain" description="HTH tetR-type" evidence="3">
    <location>
        <begin position="6"/>
        <end position="66"/>
    </location>
</feature>
<dbReference type="Pfam" id="PF13972">
    <property type="entry name" value="TetR"/>
    <property type="match status" value="1"/>
</dbReference>
<name>A0A7K1S5N5_9BACT</name>
<protein>
    <submittedName>
        <fullName evidence="4">TetR family transcriptional regulator</fullName>
    </submittedName>
</protein>
<dbReference type="PROSITE" id="PS50977">
    <property type="entry name" value="HTH_TETR_2"/>
    <property type="match status" value="1"/>
</dbReference>
<sequence length="210" mass="23991">MSKSKQSTRELIVNKAIEMYNAHGVEYVGVRELAKELNVKGGHITYYFPTKNDLLAELAHRLTVSNGELLDQPKESGLYGFLDMNRRMYFNQYQYRAFFLSLPLWLKQDIAFAHQYQQGQASRRQSFTHELNGLVSEGYLSPLSEAKMETLFGTLAATARLWLCEATLDGLIDDETTAVHTYLRRLAGLLELVASEKGKTDIEKFLRELT</sequence>
<accession>A0A7K1S5N5</accession>
<dbReference type="InterPro" id="IPR009057">
    <property type="entry name" value="Homeodomain-like_sf"/>
</dbReference>
<evidence type="ECO:0000256" key="1">
    <source>
        <dbReference type="ARBA" id="ARBA00023125"/>
    </source>
</evidence>
<organism evidence="4 5">
    <name type="scientific">Spirosoma arboris</name>
    <dbReference type="NCBI Taxonomy" id="2682092"/>
    <lineage>
        <taxon>Bacteria</taxon>
        <taxon>Pseudomonadati</taxon>
        <taxon>Bacteroidota</taxon>
        <taxon>Cytophagia</taxon>
        <taxon>Cytophagales</taxon>
        <taxon>Cytophagaceae</taxon>
        <taxon>Spirosoma</taxon>
    </lineage>
</organism>
<dbReference type="InterPro" id="IPR025722">
    <property type="entry name" value="TetR"/>
</dbReference>
<keyword evidence="1 2" id="KW-0238">DNA-binding</keyword>
<dbReference type="Gene3D" id="1.10.357.10">
    <property type="entry name" value="Tetracycline Repressor, domain 2"/>
    <property type="match status" value="1"/>
</dbReference>
<dbReference type="Pfam" id="PF00440">
    <property type="entry name" value="TetR_N"/>
    <property type="match status" value="1"/>
</dbReference>
<dbReference type="EMBL" id="WPIN01000001">
    <property type="protein sequence ID" value="MVM29131.1"/>
    <property type="molecule type" value="Genomic_DNA"/>
</dbReference>
<dbReference type="AlphaFoldDB" id="A0A7K1S5N5"/>
<dbReference type="GO" id="GO:0003677">
    <property type="term" value="F:DNA binding"/>
    <property type="evidence" value="ECO:0007669"/>
    <property type="project" value="UniProtKB-UniRule"/>
</dbReference>
<dbReference type="SUPFAM" id="SSF46689">
    <property type="entry name" value="Homeodomain-like"/>
    <property type="match status" value="1"/>
</dbReference>
<feature type="DNA-binding region" description="H-T-H motif" evidence="2">
    <location>
        <begin position="29"/>
        <end position="48"/>
    </location>
</feature>
<dbReference type="RefSeq" id="WP_157583205.1">
    <property type="nucleotide sequence ID" value="NZ_WPIN01000001.1"/>
</dbReference>
<evidence type="ECO:0000256" key="2">
    <source>
        <dbReference type="PROSITE-ProRule" id="PRU00335"/>
    </source>
</evidence>
<evidence type="ECO:0000313" key="4">
    <source>
        <dbReference type="EMBL" id="MVM29131.1"/>
    </source>
</evidence>
<gene>
    <name evidence="4" type="ORF">GO755_03735</name>
</gene>
<keyword evidence="5" id="KW-1185">Reference proteome</keyword>
<evidence type="ECO:0000313" key="5">
    <source>
        <dbReference type="Proteomes" id="UP000436006"/>
    </source>
</evidence>
<reference evidence="4 5" key="1">
    <citation type="submission" date="2019-12" db="EMBL/GenBank/DDBJ databases">
        <title>Spirosoma sp. HMF4905 genome sequencing and assembly.</title>
        <authorList>
            <person name="Kang H."/>
            <person name="Cha I."/>
            <person name="Kim H."/>
            <person name="Joh K."/>
        </authorList>
    </citation>
    <scope>NUCLEOTIDE SEQUENCE [LARGE SCALE GENOMIC DNA]</scope>
    <source>
        <strain evidence="4 5">HMF4905</strain>
    </source>
</reference>
<comment type="caution">
    <text evidence="4">The sequence shown here is derived from an EMBL/GenBank/DDBJ whole genome shotgun (WGS) entry which is preliminary data.</text>
</comment>
<evidence type="ECO:0000259" key="3">
    <source>
        <dbReference type="PROSITE" id="PS50977"/>
    </source>
</evidence>
<dbReference type="Proteomes" id="UP000436006">
    <property type="component" value="Unassembled WGS sequence"/>
</dbReference>
<dbReference type="InterPro" id="IPR001647">
    <property type="entry name" value="HTH_TetR"/>
</dbReference>
<proteinExistence type="predicted"/>